<gene>
    <name evidence="2" type="ORF">MM171B01367_0015</name>
</gene>
<keyword evidence="1" id="KW-0175">Coiled coil</keyword>
<name>A0A6M3M3B4_9ZZZZ</name>
<protein>
    <submittedName>
        <fullName evidence="2">Uncharacterized protein</fullName>
    </submittedName>
</protein>
<evidence type="ECO:0000313" key="2">
    <source>
        <dbReference type="EMBL" id="QJB02321.1"/>
    </source>
</evidence>
<feature type="coiled-coil region" evidence="1">
    <location>
        <begin position="32"/>
        <end position="59"/>
    </location>
</feature>
<evidence type="ECO:0000256" key="1">
    <source>
        <dbReference type="SAM" id="Coils"/>
    </source>
</evidence>
<accession>A0A6M3M3B4</accession>
<dbReference type="AlphaFoldDB" id="A0A6M3M3B4"/>
<reference evidence="2" key="1">
    <citation type="submission" date="2020-03" db="EMBL/GenBank/DDBJ databases">
        <title>The deep terrestrial virosphere.</title>
        <authorList>
            <person name="Holmfeldt K."/>
            <person name="Nilsson E."/>
            <person name="Simone D."/>
            <person name="Lopez-Fernandez M."/>
            <person name="Wu X."/>
            <person name="de Brujin I."/>
            <person name="Lundin D."/>
            <person name="Andersson A."/>
            <person name="Bertilsson S."/>
            <person name="Dopson M."/>
        </authorList>
    </citation>
    <scope>NUCLEOTIDE SEQUENCE</scope>
    <source>
        <strain evidence="2">MM171B01367</strain>
    </source>
</reference>
<sequence length="96" mass="11006">MSKYRPEHLRTLSNALWLLLRHGGVPASAIPKQQIYKALEDLQEEMERHTQDAVKQIVRKEIINLIAETRLIKGKVERLTDMVSALQKEQETDGAS</sequence>
<organism evidence="2">
    <name type="scientific">viral metagenome</name>
    <dbReference type="NCBI Taxonomy" id="1070528"/>
    <lineage>
        <taxon>unclassified sequences</taxon>
        <taxon>metagenomes</taxon>
        <taxon>organismal metagenomes</taxon>
    </lineage>
</organism>
<proteinExistence type="predicted"/>
<dbReference type="EMBL" id="MT143774">
    <property type="protein sequence ID" value="QJB02321.1"/>
    <property type="molecule type" value="Genomic_DNA"/>
</dbReference>